<dbReference type="GO" id="GO:0004540">
    <property type="term" value="F:RNA nuclease activity"/>
    <property type="evidence" value="ECO:0007669"/>
    <property type="project" value="InterPro"/>
</dbReference>
<dbReference type="PROSITE" id="PS50126">
    <property type="entry name" value="S1"/>
    <property type="match status" value="1"/>
</dbReference>
<dbReference type="InterPro" id="IPR048583">
    <property type="entry name" value="RNase_E_G_thioredoxin-like"/>
</dbReference>
<evidence type="ECO:0000256" key="16">
    <source>
        <dbReference type="ARBA" id="ARBA00022884"/>
    </source>
</evidence>
<evidence type="ECO:0000256" key="1">
    <source>
        <dbReference type="ARBA" id="ARBA00001946"/>
    </source>
</evidence>
<evidence type="ECO:0000256" key="12">
    <source>
        <dbReference type="ARBA" id="ARBA00022730"/>
    </source>
</evidence>
<dbReference type="SMART" id="SM00316">
    <property type="entry name" value="S1"/>
    <property type="match status" value="1"/>
</dbReference>
<dbReference type="CDD" id="cd04453">
    <property type="entry name" value="S1_RNase_E"/>
    <property type="match status" value="1"/>
</dbReference>
<protein>
    <recommendedName>
        <fullName evidence="4">Ribonuclease G</fullName>
    </recommendedName>
</protein>
<dbReference type="InterPro" id="IPR019307">
    <property type="entry name" value="RNA-bd_AU-1/RNase_E/G"/>
</dbReference>
<keyword evidence="8" id="KW-0698">rRNA processing</keyword>
<dbReference type="GO" id="GO:0004519">
    <property type="term" value="F:endonuclease activity"/>
    <property type="evidence" value="ECO:0007669"/>
    <property type="project" value="UniProtKB-KW"/>
</dbReference>
<keyword evidence="16" id="KW-0694">RNA-binding</keyword>
<evidence type="ECO:0000256" key="8">
    <source>
        <dbReference type="ARBA" id="ARBA00022552"/>
    </source>
</evidence>
<dbReference type="EMBL" id="CP000527">
    <property type="protein sequence ID" value="ABM27344.1"/>
    <property type="molecule type" value="Genomic_DNA"/>
</dbReference>
<dbReference type="Pfam" id="PF10150">
    <property type="entry name" value="RNase_E_G"/>
    <property type="match status" value="1"/>
</dbReference>
<dbReference type="Gene3D" id="3.40.1260.20">
    <property type="entry name" value="Ribonuclease E, catalytic domain"/>
    <property type="match status" value="1"/>
</dbReference>
<dbReference type="AlphaFoldDB" id="A0A0H3A4F1"/>
<keyword evidence="12" id="KW-0699">rRNA-binding</keyword>
<dbReference type="RefSeq" id="WP_011791538.1">
    <property type="nucleotide sequence ID" value="NC_008751.1"/>
</dbReference>
<dbReference type="Proteomes" id="UP000009173">
    <property type="component" value="Chromosome"/>
</dbReference>
<feature type="domain" description="S1 motif" evidence="18">
    <location>
        <begin position="46"/>
        <end position="129"/>
    </location>
</feature>
<dbReference type="Pfam" id="PF20833">
    <property type="entry name" value="RNase_E_G_Thio"/>
    <property type="match status" value="1"/>
</dbReference>
<dbReference type="HOGENOM" id="CLU_003468_5_3_7"/>
<keyword evidence="15" id="KW-0460">Magnesium</keyword>
<evidence type="ECO:0000256" key="5">
    <source>
        <dbReference type="ARBA" id="ARBA00022475"/>
    </source>
</evidence>
<evidence type="ECO:0000256" key="3">
    <source>
        <dbReference type="ARBA" id="ARBA00005663"/>
    </source>
</evidence>
<evidence type="ECO:0000313" key="20">
    <source>
        <dbReference type="Proteomes" id="UP000009173"/>
    </source>
</evidence>
<evidence type="ECO:0000313" key="19">
    <source>
        <dbReference type="EMBL" id="ABM27344.1"/>
    </source>
</evidence>
<evidence type="ECO:0000259" key="18">
    <source>
        <dbReference type="PROSITE" id="PS50126"/>
    </source>
</evidence>
<dbReference type="GO" id="GO:0046872">
    <property type="term" value="F:metal ion binding"/>
    <property type="evidence" value="ECO:0007669"/>
    <property type="project" value="UniProtKB-KW"/>
</dbReference>
<accession>A0A0H3A4F1</accession>
<keyword evidence="9" id="KW-0819">tRNA processing</keyword>
<proteinExistence type="inferred from homology"/>
<keyword evidence="10" id="KW-0540">Nuclease</keyword>
<name>A0A0H3A4F1_NITV4</name>
<dbReference type="GO" id="GO:0016787">
    <property type="term" value="F:hydrolase activity"/>
    <property type="evidence" value="ECO:0007669"/>
    <property type="project" value="UniProtKB-KW"/>
</dbReference>
<dbReference type="GO" id="GO:0019843">
    <property type="term" value="F:rRNA binding"/>
    <property type="evidence" value="ECO:0007669"/>
    <property type="project" value="UniProtKB-KW"/>
</dbReference>
<evidence type="ECO:0000256" key="15">
    <source>
        <dbReference type="ARBA" id="ARBA00022842"/>
    </source>
</evidence>
<organism evidence="19 20">
    <name type="scientific">Nitratidesulfovibrio vulgaris (strain DP4)</name>
    <name type="common">Desulfovibrio vulgaris</name>
    <dbReference type="NCBI Taxonomy" id="391774"/>
    <lineage>
        <taxon>Bacteria</taxon>
        <taxon>Pseudomonadati</taxon>
        <taxon>Thermodesulfobacteriota</taxon>
        <taxon>Desulfovibrionia</taxon>
        <taxon>Desulfovibrionales</taxon>
        <taxon>Desulfovibrionaceae</taxon>
        <taxon>Nitratidesulfovibrio</taxon>
    </lineage>
</organism>
<evidence type="ECO:0000256" key="4">
    <source>
        <dbReference type="ARBA" id="ARBA00017719"/>
    </source>
</evidence>
<dbReference type="PANTHER" id="PTHR30001">
    <property type="entry name" value="RIBONUCLEASE"/>
    <property type="match status" value="1"/>
</dbReference>
<evidence type="ECO:0000256" key="17">
    <source>
        <dbReference type="ARBA" id="ARBA00023136"/>
    </source>
</evidence>
<evidence type="ECO:0000256" key="9">
    <source>
        <dbReference type="ARBA" id="ARBA00022694"/>
    </source>
</evidence>
<keyword evidence="7" id="KW-0997">Cell inner membrane</keyword>
<comment type="similarity">
    <text evidence="3">Belongs to the RNase E/G family. RNase G subfamily.</text>
</comment>
<keyword evidence="17" id="KW-0472">Membrane</keyword>
<evidence type="ECO:0000256" key="2">
    <source>
        <dbReference type="ARBA" id="ARBA00004496"/>
    </source>
</evidence>
<comment type="cofactor">
    <cofactor evidence="1">
        <name>Mg(2+)</name>
        <dbReference type="ChEBI" id="CHEBI:18420"/>
    </cofactor>
</comment>
<keyword evidence="14" id="KW-0378">Hydrolase</keyword>
<keyword evidence="13" id="KW-0255">Endonuclease</keyword>
<reference evidence="20" key="1">
    <citation type="journal article" date="2009" name="Environ. Microbiol.">
        <title>Contribution of mobile genetic elements to Desulfovibrio vulgaris genome plasticity.</title>
        <authorList>
            <person name="Walker C.B."/>
            <person name="Stolyar S."/>
            <person name="Chivian D."/>
            <person name="Pinel N."/>
            <person name="Gabster J.A."/>
            <person name="Dehal P.S."/>
            <person name="He Z."/>
            <person name="Yang Z.K."/>
            <person name="Yen H.C."/>
            <person name="Zhou J."/>
            <person name="Wall J.D."/>
            <person name="Hazen T.C."/>
            <person name="Arkin A.P."/>
            <person name="Stahl D.A."/>
        </authorList>
    </citation>
    <scope>NUCLEOTIDE SEQUENCE [LARGE SCALE GENOMIC DNA]</scope>
    <source>
        <strain evidence="20">DP4</strain>
    </source>
</reference>
<dbReference type="SUPFAM" id="SSF50249">
    <property type="entry name" value="Nucleic acid-binding proteins"/>
    <property type="match status" value="1"/>
</dbReference>
<gene>
    <name evidence="19" type="ordered locus">Dvul_0321</name>
</gene>
<keyword evidence="6" id="KW-0963">Cytoplasm</keyword>
<evidence type="ECO:0000256" key="7">
    <source>
        <dbReference type="ARBA" id="ARBA00022519"/>
    </source>
</evidence>
<dbReference type="InterPro" id="IPR004659">
    <property type="entry name" value="RNase_E/G"/>
</dbReference>
<dbReference type="InterPro" id="IPR003029">
    <property type="entry name" value="S1_domain"/>
</dbReference>
<sequence length="489" mass="55598">MTTAKKGKRKMYISVLPGEQVEVALSEDGAVTEYYVEMLHQAKTKGNIYKGVINNIDTNLQAAFVNYGAEKNGFLQIDEVHPEYYISPHDPNKGKKYPLMQKVLKAGQEVLVQVVKEPTGNKGAFLTSYLSLPGRFLVLTPGREQIGVSRKVEDDEERSRLREMLEGLSAGPGLGVIVRTVSAGTSKTTLQRDLQFLKRLWKDVRKKGTTEQTPCQIYQEPDLATRSVRDYLTDDVSEVWVDDAATAELIREFVTLVFPRKASLVKLHTDPERTLWERFGIRKQLDQIYSREVILPSGGRLVFDQTEALMAIDINSGKIAGKTNFESMALKTNTEAAESIAQQLRLRDIGGQVVIDFIEMRDHNHWREVEKTLRNAMKGDRARHDVGKMSRFGLLQVVRQRTGSSALSITMEACPCCRGSGLRRNMEWQSLQALRELHRQLRALPQGQCVHVFETSPELAFYLLNHKRERLLELERRFNLRLEVRPTGK</sequence>
<dbReference type="Gene3D" id="2.40.50.140">
    <property type="entry name" value="Nucleic acid-binding proteins"/>
    <property type="match status" value="1"/>
</dbReference>
<dbReference type="GO" id="GO:0008033">
    <property type="term" value="P:tRNA processing"/>
    <property type="evidence" value="ECO:0007669"/>
    <property type="project" value="UniProtKB-KW"/>
</dbReference>
<evidence type="ECO:0000256" key="10">
    <source>
        <dbReference type="ARBA" id="ARBA00022722"/>
    </source>
</evidence>
<dbReference type="GO" id="GO:0005737">
    <property type="term" value="C:cytoplasm"/>
    <property type="evidence" value="ECO:0007669"/>
    <property type="project" value="UniProtKB-SubCell"/>
</dbReference>
<keyword evidence="5" id="KW-1003">Cell membrane</keyword>
<comment type="subcellular location">
    <subcellularLocation>
        <location evidence="2">Cytoplasm</location>
    </subcellularLocation>
</comment>
<dbReference type="PANTHER" id="PTHR30001:SF1">
    <property type="entry name" value="RIBONUCLEASE E_G-LIKE PROTEIN, CHLOROPLASTIC"/>
    <property type="match status" value="1"/>
</dbReference>
<dbReference type="GO" id="GO:0006364">
    <property type="term" value="P:rRNA processing"/>
    <property type="evidence" value="ECO:0007669"/>
    <property type="project" value="UniProtKB-KW"/>
</dbReference>
<dbReference type="NCBIfam" id="TIGR00757">
    <property type="entry name" value="RNaseEG"/>
    <property type="match status" value="1"/>
</dbReference>
<keyword evidence="11" id="KW-0479">Metal-binding</keyword>
<evidence type="ECO:0000256" key="14">
    <source>
        <dbReference type="ARBA" id="ARBA00022801"/>
    </source>
</evidence>
<evidence type="ECO:0000256" key="13">
    <source>
        <dbReference type="ARBA" id="ARBA00022759"/>
    </source>
</evidence>
<dbReference type="InterPro" id="IPR012340">
    <property type="entry name" value="NA-bd_OB-fold"/>
</dbReference>
<evidence type="ECO:0000256" key="6">
    <source>
        <dbReference type="ARBA" id="ARBA00022490"/>
    </source>
</evidence>
<dbReference type="KEGG" id="dvl:Dvul_0321"/>
<evidence type="ECO:0000256" key="11">
    <source>
        <dbReference type="ARBA" id="ARBA00022723"/>
    </source>
</evidence>